<dbReference type="SMART" id="SM00737">
    <property type="entry name" value="ML"/>
    <property type="match status" value="1"/>
</dbReference>
<dbReference type="AlphaFoldDB" id="A0A1X2I2V3"/>
<keyword evidence="6 8" id="KW-0732">Signal</keyword>
<evidence type="ECO:0000256" key="5">
    <source>
        <dbReference type="ARBA" id="ARBA00022448"/>
    </source>
</evidence>
<dbReference type="GO" id="GO:0000328">
    <property type="term" value="C:fungal-type vacuole lumen"/>
    <property type="evidence" value="ECO:0007669"/>
    <property type="project" value="EnsemblFungi"/>
</dbReference>
<comment type="similarity">
    <text evidence="2">Belongs to the NPC2 family.</text>
</comment>
<keyword evidence="11" id="KW-1185">Reference proteome</keyword>
<dbReference type="PANTHER" id="PTHR11306">
    <property type="entry name" value="NIEMANN PICK TYPE C2 PROTEIN NPC2-RELATED"/>
    <property type="match status" value="1"/>
</dbReference>
<sequence>MKLLYFTLLVCVLVSLVQAIYIPPFRVQDADAPLVEQDIEEQSTDLITQCGDEDDILQIEYINLTPETPARGENLHIDFKGTLKETVTDGAYVFVTVKYGYVQLLKKKFDLCDEIDKIDEKCPLEKGPLVLSKDVKLPKAIPGGKYTVEAQVYTENEDLVTCLHGVTSFPK</sequence>
<dbReference type="CDD" id="cd00917">
    <property type="entry name" value="PG-PI_TP"/>
    <property type="match status" value="1"/>
</dbReference>
<evidence type="ECO:0000256" key="7">
    <source>
        <dbReference type="ARBA" id="ARBA00023055"/>
    </source>
</evidence>
<comment type="function">
    <text evidence="1">Catalyzes the intermembrane transfer of phosphatidylglycerol and phosphatidylinositol.</text>
</comment>
<name>A0A1X2I2V3_9FUNG</name>
<dbReference type="Pfam" id="PF02221">
    <property type="entry name" value="E1_DerP2_DerF2"/>
    <property type="match status" value="1"/>
</dbReference>
<organism evidence="10 11">
    <name type="scientific">Absidia repens</name>
    <dbReference type="NCBI Taxonomy" id="90262"/>
    <lineage>
        <taxon>Eukaryota</taxon>
        <taxon>Fungi</taxon>
        <taxon>Fungi incertae sedis</taxon>
        <taxon>Mucoromycota</taxon>
        <taxon>Mucoromycotina</taxon>
        <taxon>Mucoromycetes</taxon>
        <taxon>Mucorales</taxon>
        <taxon>Cunninghamellaceae</taxon>
        <taxon>Absidia</taxon>
    </lineage>
</organism>
<feature type="chain" id="PRO_5010856595" description="Phosphatidylglycerol/phosphatidylinositol transfer protein" evidence="8">
    <location>
        <begin position="20"/>
        <end position="171"/>
    </location>
</feature>
<dbReference type="GO" id="GO:0032934">
    <property type="term" value="F:sterol binding"/>
    <property type="evidence" value="ECO:0007669"/>
    <property type="project" value="EnsemblFungi"/>
</dbReference>
<keyword evidence="5" id="KW-0813">Transport</keyword>
<feature type="domain" description="MD-2-related lipid-recognition" evidence="9">
    <location>
        <begin position="47"/>
        <end position="167"/>
    </location>
</feature>
<dbReference type="GO" id="GO:0001786">
    <property type="term" value="F:phosphatidylserine binding"/>
    <property type="evidence" value="ECO:0007669"/>
    <property type="project" value="EnsemblFungi"/>
</dbReference>
<feature type="signal peptide" evidence="8">
    <location>
        <begin position="1"/>
        <end position="19"/>
    </location>
</feature>
<evidence type="ECO:0000256" key="4">
    <source>
        <dbReference type="ARBA" id="ARBA00016056"/>
    </source>
</evidence>
<reference evidence="10 11" key="1">
    <citation type="submission" date="2016-07" db="EMBL/GenBank/DDBJ databases">
        <title>Pervasive Adenine N6-methylation of Active Genes in Fungi.</title>
        <authorList>
            <consortium name="DOE Joint Genome Institute"/>
            <person name="Mondo S.J."/>
            <person name="Dannebaum R.O."/>
            <person name="Kuo R.C."/>
            <person name="Labutti K."/>
            <person name="Haridas S."/>
            <person name="Kuo A."/>
            <person name="Salamov A."/>
            <person name="Ahrendt S.R."/>
            <person name="Lipzen A."/>
            <person name="Sullivan W."/>
            <person name="Andreopoulos W.B."/>
            <person name="Clum A."/>
            <person name="Lindquist E."/>
            <person name="Daum C."/>
            <person name="Ramamoorthy G.K."/>
            <person name="Gryganskyi A."/>
            <person name="Culley D."/>
            <person name="Magnuson J.K."/>
            <person name="James T.Y."/>
            <person name="O'Malley M.A."/>
            <person name="Stajich J.E."/>
            <person name="Spatafora J.W."/>
            <person name="Visel A."/>
            <person name="Grigoriev I.V."/>
        </authorList>
    </citation>
    <scope>NUCLEOTIDE SEQUENCE [LARGE SCALE GENOMIC DNA]</scope>
    <source>
        <strain evidence="10 11">NRRL 1336</strain>
    </source>
</reference>
<protein>
    <recommendedName>
        <fullName evidence="4">Phosphatidylglycerol/phosphatidylinositol transfer protein</fullName>
    </recommendedName>
</protein>
<dbReference type="STRING" id="90262.A0A1X2I2V3"/>
<evidence type="ECO:0000256" key="2">
    <source>
        <dbReference type="ARBA" id="ARBA00006370"/>
    </source>
</evidence>
<comment type="subunit">
    <text evidence="3">Monomer.</text>
</comment>
<dbReference type="EMBL" id="MCGE01000032">
    <property type="protein sequence ID" value="ORZ08168.1"/>
    <property type="molecule type" value="Genomic_DNA"/>
</dbReference>
<dbReference type="Gene3D" id="2.60.40.770">
    <property type="match status" value="1"/>
</dbReference>
<evidence type="ECO:0000259" key="9">
    <source>
        <dbReference type="SMART" id="SM00737"/>
    </source>
</evidence>
<dbReference type="OrthoDB" id="6409159at2759"/>
<evidence type="ECO:0000256" key="1">
    <source>
        <dbReference type="ARBA" id="ARBA00002053"/>
    </source>
</evidence>
<dbReference type="InterPro" id="IPR039670">
    <property type="entry name" value="NPC2-like"/>
</dbReference>
<dbReference type="SUPFAM" id="SSF81296">
    <property type="entry name" value="E set domains"/>
    <property type="match status" value="1"/>
</dbReference>
<keyword evidence="7" id="KW-0445">Lipid transport</keyword>
<dbReference type="Proteomes" id="UP000193560">
    <property type="component" value="Unassembled WGS sequence"/>
</dbReference>
<evidence type="ECO:0000256" key="8">
    <source>
        <dbReference type="SAM" id="SignalP"/>
    </source>
</evidence>
<evidence type="ECO:0000313" key="10">
    <source>
        <dbReference type="EMBL" id="ORZ08168.1"/>
    </source>
</evidence>
<evidence type="ECO:0000313" key="11">
    <source>
        <dbReference type="Proteomes" id="UP000193560"/>
    </source>
</evidence>
<dbReference type="PANTHER" id="PTHR11306:SF0">
    <property type="entry name" value="PHOSPHATIDYLGLYCEROL_PHOSPHATIDYLINOSITOL TRANSFER PROTEIN"/>
    <property type="match status" value="1"/>
</dbReference>
<evidence type="ECO:0000256" key="6">
    <source>
        <dbReference type="ARBA" id="ARBA00022729"/>
    </source>
</evidence>
<dbReference type="GO" id="GO:0032366">
    <property type="term" value="P:intracellular sterol transport"/>
    <property type="evidence" value="ECO:0007669"/>
    <property type="project" value="EnsemblFungi"/>
</dbReference>
<comment type="caution">
    <text evidence="10">The sequence shown here is derived from an EMBL/GenBank/DDBJ whole genome shotgun (WGS) entry which is preliminary data.</text>
</comment>
<dbReference type="InterPro" id="IPR033917">
    <property type="entry name" value="ML_PG-PI_TP"/>
</dbReference>
<accession>A0A1X2I2V3</accession>
<proteinExistence type="inferred from homology"/>
<dbReference type="InterPro" id="IPR014756">
    <property type="entry name" value="Ig_E-set"/>
</dbReference>
<gene>
    <name evidence="10" type="ORF">BCR42DRAFT_425358</name>
</gene>
<dbReference type="GO" id="GO:0035091">
    <property type="term" value="F:phosphatidylinositol binding"/>
    <property type="evidence" value="ECO:0007669"/>
    <property type="project" value="EnsemblFungi"/>
</dbReference>
<evidence type="ECO:0000256" key="3">
    <source>
        <dbReference type="ARBA" id="ARBA00011245"/>
    </source>
</evidence>
<dbReference type="GO" id="GO:0031210">
    <property type="term" value="F:phosphatidylcholine binding"/>
    <property type="evidence" value="ECO:0007669"/>
    <property type="project" value="EnsemblFungi"/>
</dbReference>
<dbReference type="InterPro" id="IPR003172">
    <property type="entry name" value="ML_dom"/>
</dbReference>